<keyword evidence="2" id="KW-0472">Membrane</keyword>
<evidence type="ECO:0000313" key="3">
    <source>
        <dbReference type="EMBL" id="CDW49982.1"/>
    </source>
</evidence>
<organism evidence="3">
    <name type="scientific">Lepeophtheirus salmonis</name>
    <name type="common">Salmon louse</name>
    <name type="synonym">Caligus salmonis</name>
    <dbReference type="NCBI Taxonomy" id="72036"/>
    <lineage>
        <taxon>Eukaryota</taxon>
        <taxon>Metazoa</taxon>
        <taxon>Ecdysozoa</taxon>
        <taxon>Arthropoda</taxon>
        <taxon>Crustacea</taxon>
        <taxon>Multicrustacea</taxon>
        <taxon>Hexanauplia</taxon>
        <taxon>Copepoda</taxon>
        <taxon>Siphonostomatoida</taxon>
        <taxon>Caligidae</taxon>
        <taxon>Lepeophtheirus</taxon>
    </lineage>
</organism>
<sequence>MIPYEFRFFVILIFLSTIILPIFIFVTCRLIRYLHQRRISASEEQARRIRSLLERPHIRNNLLNRCTLLDMPGNDSGGDAGVRKEIILAPPPSYDALFGEPPPSYDKTLQNS</sequence>
<dbReference type="EMBL" id="HACA01032621">
    <property type="protein sequence ID" value="CDW49982.1"/>
    <property type="molecule type" value="Transcribed_RNA"/>
</dbReference>
<feature type="region of interest" description="Disordered" evidence="1">
    <location>
        <begin position="93"/>
        <end position="112"/>
    </location>
</feature>
<keyword evidence="2" id="KW-1133">Transmembrane helix</keyword>
<dbReference type="AlphaFoldDB" id="A0A0K2VIF7"/>
<keyword evidence="2" id="KW-0812">Transmembrane</keyword>
<feature type="transmembrane region" description="Helical" evidence="2">
    <location>
        <begin position="6"/>
        <end position="28"/>
    </location>
</feature>
<protein>
    <submittedName>
        <fullName evidence="3">Uncharacterized protein</fullName>
    </submittedName>
</protein>
<reference evidence="3" key="1">
    <citation type="submission" date="2014-05" db="EMBL/GenBank/DDBJ databases">
        <authorList>
            <person name="Chronopoulou M."/>
        </authorList>
    </citation>
    <scope>NUCLEOTIDE SEQUENCE</scope>
    <source>
        <tissue evidence="3">Whole organism</tissue>
    </source>
</reference>
<evidence type="ECO:0000256" key="2">
    <source>
        <dbReference type="SAM" id="Phobius"/>
    </source>
</evidence>
<name>A0A0K2VIF7_LEPSM</name>
<proteinExistence type="predicted"/>
<accession>A0A0K2VIF7</accession>
<evidence type="ECO:0000256" key="1">
    <source>
        <dbReference type="SAM" id="MobiDB-lite"/>
    </source>
</evidence>